<dbReference type="InterPro" id="IPR014710">
    <property type="entry name" value="RmlC-like_jellyroll"/>
</dbReference>
<feature type="domain" description="DUF985" evidence="1">
    <location>
        <begin position="25"/>
        <end position="152"/>
    </location>
</feature>
<reference evidence="3" key="1">
    <citation type="journal article" date="2019" name="Int. J. Syst. Evol. Microbiol.">
        <title>The Global Catalogue of Microorganisms (GCM) 10K type strain sequencing project: providing services to taxonomists for standard genome sequencing and annotation.</title>
        <authorList>
            <consortium name="The Broad Institute Genomics Platform"/>
            <consortium name="The Broad Institute Genome Sequencing Center for Infectious Disease"/>
            <person name="Wu L."/>
            <person name="Ma J."/>
        </authorList>
    </citation>
    <scope>NUCLEOTIDE SEQUENCE [LARGE SCALE GENOMIC DNA]</scope>
    <source>
        <strain evidence="3">NBRC 103632</strain>
    </source>
</reference>
<dbReference type="Pfam" id="PF06172">
    <property type="entry name" value="Cupin_5"/>
    <property type="match status" value="1"/>
</dbReference>
<evidence type="ECO:0000313" key="2">
    <source>
        <dbReference type="EMBL" id="GLS69276.1"/>
    </source>
</evidence>
<dbReference type="InterPro" id="IPR039935">
    <property type="entry name" value="YML079W-like"/>
</dbReference>
<dbReference type="Proteomes" id="UP001157440">
    <property type="component" value="Unassembled WGS sequence"/>
</dbReference>
<dbReference type="CDD" id="cd06121">
    <property type="entry name" value="cupin_YML079wp"/>
    <property type="match status" value="1"/>
</dbReference>
<organism evidence="2 3">
    <name type="scientific">Methylobacterium tardum</name>
    <dbReference type="NCBI Taxonomy" id="374432"/>
    <lineage>
        <taxon>Bacteria</taxon>
        <taxon>Pseudomonadati</taxon>
        <taxon>Pseudomonadota</taxon>
        <taxon>Alphaproteobacteria</taxon>
        <taxon>Hyphomicrobiales</taxon>
        <taxon>Methylobacteriaceae</taxon>
        <taxon>Methylobacterium</taxon>
    </lineage>
</organism>
<evidence type="ECO:0000313" key="3">
    <source>
        <dbReference type="Proteomes" id="UP001157440"/>
    </source>
</evidence>
<dbReference type="EMBL" id="BSPL01000011">
    <property type="protein sequence ID" value="GLS69276.1"/>
    <property type="molecule type" value="Genomic_DNA"/>
</dbReference>
<sequence length="162" mass="17310">MPSAGKPEAIRARPEDGEADMTAAEVIAMLGLKPHPEGGHYRETFRDPRTVDGRSVGTAIYFLLDLGEVSAWHRVDAAEIWHWHAGAPLVITTSPNGHDAAAQHLGPDLAAGQRPQCVVPAGHWQTATSLGAWTLVGCTVSPGFDFAGFEMAAPDWRPTPRA</sequence>
<comment type="caution">
    <text evidence="2">The sequence shown here is derived from an EMBL/GenBank/DDBJ whole genome shotgun (WGS) entry which is preliminary data.</text>
</comment>
<accession>A0AA37T9C9</accession>
<dbReference type="AlphaFoldDB" id="A0AA37T9C9"/>
<dbReference type="PANTHER" id="PTHR33387:SF3">
    <property type="entry name" value="DUF985 DOMAIN-CONTAINING PROTEIN"/>
    <property type="match status" value="1"/>
</dbReference>
<gene>
    <name evidence="2" type="ORF">GCM10007890_12890</name>
</gene>
<dbReference type="SUPFAM" id="SSF51182">
    <property type="entry name" value="RmlC-like cupins"/>
    <property type="match status" value="1"/>
</dbReference>
<dbReference type="InterPro" id="IPR011051">
    <property type="entry name" value="RmlC_Cupin_sf"/>
</dbReference>
<dbReference type="Gene3D" id="2.60.120.10">
    <property type="entry name" value="Jelly Rolls"/>
    <property type="match status" value="1"/>
</dbReference>
<dbReference type="InterPro" id="IPR009327">
    <property type="entry name" value="Cupin_DUF985"/>
</dbReference>
<name>A0AA37T9C9_9HYPH</name>
<keyword evidence="3" id="KW-1185">Reference proteome</keyword>
<proteinExistence type="predicted"/>
<protein>
    <submittedName>
        <fullName evidence="2">Cupin</fullName>
    </submittedName>
</protein>
<dbReference type="PANTHER" id="PTHR33387">
    <property type="entry name" value="RMLC-LIKE JELLY ROLL FOLD PROTEIN"/>
    <property type="match status" value="1"/>
</dbReference>
<evidence type="ECO:0000259" key="1">
    <source>
        <dbReference type="Pfam" id="PF06172"/>
    </source>
</evidence>